<dbReference type="PROSITE" id="PS00018">
    <property type="entry name" value="EF_HAND_1"/>
    <property type="match status" value="1"/>
</dbReference>
<evidence type="ECO:0000259" key="2">
    <source>
        <dbReference type="PROSITE" id="PS50222"/>
    </source>
</evidence>
<dbReference type="Pfam" id="PF13202">
    <property type="entry name" value="EF-hand_5"/>
    <property type="match status" value="2"/>
</dbReference>
<dbReference type="SMART" id="SM00054">
    <property type="entry name" value="EFh"/>
    <property type="match status" value="2"/>
</dbReference>
<accession>A0ABS9W247</accession>
<dbReference type="Proteomes" id="UP001201985">
    <property type="component" value="Unassembled WGS sequence"/>
</dbReference>
<name>A0ABS9W247_9PROT</name>
<protein>
    <submittedName>
        <fullName evidence="3">EF-hand domain-containing protein</fullName>
    </submittedName>
</protein>
<feature type="signal peptide" evidence="1">
    <location>
        <begin position="1"/>
        <end position="23"/>
    </location>
</feature>
<proteinExistence type="predicted"/>
<keyword evidence="1" id="KW-0732">Signal</keyword>
<dbReference type="EMBL" id="JALBUU010000004">
    <property type="protein sequence ID" value="MCI0752940.1"/>
    <property type="molecule type" value="Genomic_DNA"/>
</dbReference>
<dbReference type="SUPFAM" id="SSF47473">
    <property type="entry name" value="EF-hand"/>
    <property type="match status" value="1"/>
</dbReference>
<feature type="domain" description="EF-hand" evidence="2">
    <location>
        <begin position="104"/>
        <end position="139"/>
    </location>
</feature>
<dbReference type="CDD" id="cd00051">
    <property type="entry name" value="EFh"/>
    <property type="match status" value="1"/>
</dbReference>
<evidence type="ECO:0000313" key="3">
    <source>
        <dbReference type="EMBL" id="MCI0752940.1"/>
    </source>
</evidence>
<comment type="caution">
    <text evidence="3">The sequence shown here is derived from an EMBL/GenBank/DDBJ whole genome shotgun (WGS) entry which is preliminary data.</text>
</comment>
<dbReference type="Gene3D" id="1.10.238.10">
    <property type="entry name" value="EF-hand"/>
    <property type="match status" value="2"/>
</dbReference>
<feature type="domain" description="EF-hand" evidence="2">
    <location>
        <begin position="52"/>
        <end position="87"/>
    </location>
</feature>
<reference evidence="3 4" key="1">
    <citation type="submission" date="2022-03" db="EMBL/GenBank/DDBJ databases">
        <title>Complete genome analysis of Roseomonas KG 17.1 : a prolific producer of plant growth promoters.</title>
        <authorList>
            <person name="Saadouli I."/>
            <person name="Najjari A."/>
            <person name="Mosbah A."/>
            <person name="Ouzari H.I."/>
        </authorList>
    </citation>
    <scope>NUCLEOTIDE SEQUENCE [LARGE SCALE GENOMIC DNA]</scope>
    <source>
        <strain evidence="3 4">KG17-1</strain>
    </source>
</reference>
<organism evidence="3 4">
    <name type="scientific">Teichococcus vastitatis</name>
    <dbReference type="NCBI Taxonomy" id="2307076"/>
    <lineage>
        <taxon>Bacteria</taxon>
        <taxon>Pseudomonadati</taxon>
        <taxon>Pseudomonadota</taxon>
        <taxon>Alphaproteobacteria</taxon>
        <taxon>Acetobacterales</taxon>
        <taxon>Roseomonadaceae</taxon>
        <taxon>Roseomonas</taxon>
    </lineage>
</organism>
<dbReference type="RefSeq" id="WP_241792549.1">
    <property type="nucleotide sequence ID" value="NZ_JALBUU010000004.1"/>
</dbReference>
<dbReference type="InterPro" id="IPR002048">
    <property type="entry name" value="EF_hand_dom"/>
</dbReference>
<feature type="chain" id="PRO_5046623833" evidence="1">
    <location>
        <begin position="24"/>
        <end position="163"/>
    </location>
</feature>
<sequence>MNRSFGPIMLSAVLLATTLPALAQPAPQHRPGTAGLFDLADGNHDGRVTESEGLNFLSARFAEADADRDTALTRQELGDFLRTRAEAMRSAEVRPAMPERARHAMEQRVDAMFRAADSNRDGRVTLEEVRPIAVALFRAADRDGDGALAATELRGSRNHRHPG</sequence>
<gene>
    <name evidence="3" type="ORF">MON41_04080</name>
</gene>
<evidence type="ECO:0000256" key="1">
    <source>
        <dbReference type="SAM" id="SignalP"/>
    </source>
</evidence>
<evidence type="ECO:0000313" key="4">
    <source>
        <dbReference type="Proteomes" id="UP001201985"/>
    </source>
</evidence>
<dbReference type="InterPro" id="IPR011992">
    <property type="entry name" value="EF-hand-dom_pair"/>
</dbReference>
<dbReference type="InterPro" id="IPR018247">
    <property type="entry name" value="EF_Hand_1_Ca_BS"/>
</dbReference>
<dbReference type="PROSITE" id="PS50222">
    <property type="entry name" value="EF_HAND_2"/>
    <property type="match status" value="2"/>
</dbReference>
<keyword evidence="4" id="KW-1185">Reference proteome</keyword>
<dbReference type="Pfam" id="PF13499">
    <property type="entry name" value="EF-hand_7"/>
    <property type="match status" value="1"/>
</dbReference>